<evidence type="ECO:0000313" key="2">
    <source>
        <dbReference type="Proteomes" id="UP000829455"/>
    </source>
</evidence>
<dbReference type="Proteomes" id="UP000829455">
    <property type="component" value="Chromosome"/>
</dbReference>
<name>A0ABY3Y712_9NEIS</name>
<protein>
    <submittedName>
        <fullName evidence="1">Uncharacterized protein</fullName>
    </submittedName>
</protein>
<evidence type="ECO:0000313" key="1">
    <source>
        <dbReference type="EMBL" id="UNV84859.1"/>
    </source>
</evidence>
<reference evidence="1 2" key="1">
    <citation type="submission" date="2022-03" db="EMBL/GenBank/DDBJ databases">
        <title>Genome sequencing of Neisseria macacae.</title>
        <authorList>
            <person name="Baek M.-G."/>
        </authorList>
    </citation>
    <scope>NUCLEOTIDE SEQUENCE [LARGE SCALE GENOMIC DNA]</scope>
    <source>
        <strain evidence="1 2">ATCC 33926</strain>
    </source>
</reference>
<sequence>MDCVIVDSLSVDKKHDGRLEPAAESAFMLLRQQGNVKLDKECAKKAEKYSGLKLQ</sequence>
<dbReference type="RefSeq" id="WP_167317427.1">
    <property type="nucleotide sequence ID" value="NZ_CP094241.1"/>
</dbReference>
<keyword evidence="2" id="KW-1185">Reference proteome</keyword>
<dbReference type="EMBL" id="CP094241">
    <property type="protein sequence ID" value="UNV84859.1"/>
    <property type="molecule type" value="Genomic_DNA"/>
</dbReference>
<gene>
    <name evidence="1" type="ORF">MON40_12790</name>
</gene>
<organism evidence="1 2">
    <name type="scientific">Neisseria macacae ATCC 33926</name>
    <dbReference type="NCBI Taxonomy" id="997348"/>
    <lineage>
        <taxon>Bacteria</taxon>
        <taxon>Pseudomonadati</taxon>
        <taxon>Pseudomonadota</taxon>
        <taxon>Betaproteobacteria</taxon>
        <taxon>Neisseriales</taxon>
        <taxon>Neisseriaceae</taxon>
        <taxon>Neisseria</taxon>
    </lineage>
</organism>
<accession>A0ABY3Y712</accession>
<proteinExistence type="predicted"/>